<feature type="transmembrane region" description="Helical" evidence="1">
    <location>
        <begin position="80"/>
        <end position="102"/>
    </location>
</feature>
<dbReference type="OrthoDB" id="2087587at2"/>
<dbReference type="STRING" id="168384.SAMN05660368_01409"/>
<feature type="transmembrane region" description="Helical" evidence="1">
    <location>
        <begin position="51"/>
        <end position="68"/>
    </location>
</feature>
<evidence type="ECO:0000256" key="1">
    <source>
        <dbReference type="SAM" id="Phobius"/>
    </source>
</evidence>
<dbReference type="AlphaFoldDB" id="C6LBF5"/>
<comment type="caution">
    <text evidence="2">The sequence shown here is derived from an EMBL/GenBank/DDBJ whole genome shotgun (WGS) entry which is preliminary data.</text>
</comment>
<keyword evidence="3" id="KW-1185">Reference proteome</keyword>
<feature type="transmembrane region" description="Helical" evidence="1">
    <location>
        <begin position="123"/>
        <end position="142"/>
    </location>
</feature>
<accession>C6LBF5</accession>
<keyword evidence="1" id="KW-0472">Membrane</keyword>
<proteinExistence type="predicted"/>
<evidence type="ECO:0000313" key="3">
    <source>
        <dbReference type="Proteomes" id="UP000005561"/>
    </source>
</evidence>
<gene>
    <name evidence="2" type="ORF">BRYFOR_05950</name>
</gene>
<dbReference type="EMBL" id="ACCL02000003">
    <property type="protein sequence ID" value="EET62286.1"/>
    <property type="molecule type" value="Genomic_DNA"/>
</dbReference>
<sequence length="194" mass="22661">MKTFRDSFEENYMAYEKPCANKRGFCIRYEYVGKWYVFRLEKAEKQRYKRIFAMLCALGTLFFALAALQRCELNYRSFPVLFSGFSLALFLFEWFGVLQFVFSKDKLTSQNFEQMNMILRLAPGANAVVLLCAAISCVIIIIRNGLPAGVGMVPLFYFFSGICSFLITFFYRALPYEKQENKAWDDKSKKFICM</sequence>
<reference evidence="2" key="1">
    <citation type="submission" date="2009-07" db="EMBL/GenBank/DDBJ databases">
        <authorList>
            <person name="Weinstock G."/>
            <person name="Sodergren E."/>
            <person name="Clifton S."/>
            <person name="Fulton L."/>
            <person name="Fulton B."/>
            <person name="Courtney L."/>
            <person name="Fronick C."/>
            <person name="Harrison M."/>
            <person name="Strong C."/>
            <person name="Farmer C."/>
            <person name="Delahaunty K."/>
            <person name="Markovic C."/>
            <person name="Hall O."/>
            <person name="Minx P."/>
            <person name="Tomlinson C."/>
            <person name="Mitreva M."/>
            <person name="Nelson J."/>
            <person name="Hou S."/>
            <person name="Wollam A."/>
            <person name="Pepin K.H."/>
            <person name="Johnson M."/>
            <person name="Bhonagiri V."/>
            <person name="Nash W.E."/>
            <person name="Warren W."/>
            <person name="Chinwalla A."/>
            <person name="Mardis E.R."/>
            <person name="Wilson R.K."/>
        </authorList>
    </citation>
    <scope>NUCLEOTIDE SEQUENCE [LARGE SCALE GENOMIC DNA]</scope>
    <source>
        <strain evidence="2">DSM 14469</strain>
    </source>
</reference>
<dbReference type="RefSeq" id="WP_006860747.1">
    <property type="nucleotide sequence ID" value="NZ_ACCL02000003.1"/>
</dbReference>
<name>C6LBF5_9FIRM</name>
<organism evidence="2 3">
    <name type="scientific">Marvinbryantia formatexigens DSM 14469</name>
    <dbReference type="NCBI Taxonomy" id="478749"/>
    <lineage>
        <taxon>Bacteria</taxon>
        <taxon>Bacillati</taxon>
        <taxon>Bacillota</taxon>
        <taxon>Clostridia</taxon>
        <taxon>Lachnospirales</taxon>
        <taxon>Lachnospiraceae</taxon>
        <taxon>Marvinbryantia</taxon>
    </lineage>
</organism>
<keyword evidence="1" id="KW-1133">Transmembrane helix</keyword>
<protein>
    <submittedName>
        <fullName evidence="2">Uncharacterized protein</fullName>
    </submittedName>
</protein>
<feature type="transmembrane region" description="Helical" evidence="1">
    <location>
        <begin position="154"/>
        <end position="174"/>
    </location>
</feature>
<keyword evidence="1" id="KW-0812">Transmembrane</keyword>
<dbReference type="Proteomes" id="UP000005561">
    <property type="component" value="Unassembled WGS sequence"/>
</dbReference>
<evidence type="ECO:0000313" key="2">
    <source>
        <dbReference type="EMBL" id="EET62286.1"/>
    </source>
</evidence>